<comment type="caution">
    <text evidence="1">The sequence shown here is derived from an EMBL/GenBank/DDBJ whole genome shotgun (WGS) entry which is preliminary data.</text>
</comment>
<evidence type="ECO:0000313" key="1">
    <source>
        <dbReference type="EMBL" id="CAJ2641448.1"/>
    </source>
</evidence>
<gene>
    <name evidence="1" type="ORF">MILVUS5_LOCUS11100</name>
</gene>
<sequence length="669" mass="74329">MFYSQYKILSLQQIINSLDFYFLLQSPPSLIIISKVHYFHSACSVLVFLSYSPNSNNLPWIMGLFKRKCLVYTPANDVDLSPYSTEFYLQANVKAPRMTGILVKFFTYLLEFPILGTILLFILKGNNLIHELITNAELEESPLYVPLHQFEDIEEKEVKCIDPSLSPPEKVQHAINCLPISIENIPNGINRSFCRWTIMDYSKAYRSGDITPRLVAERFVAAIDESIKPPLEMGFFINYNVDDILRQATESTLRYQRGEPISVLDGVPVAIKDEIDCLPYPTTGGTKWMHKERPCKDDACCVKRLRQCGAILVGKTNMHELGSGTSGINPHYGPTRNPYDSKKIAGGSSGGSASLVSAGLCPVALGVDGGGSVRMPAALCGVVGLKPTFARIPHDGVLPINWTVGMVGILAGTVEDALIVYAALSGEIPSHQPSNVLTKINIPRLSLTKSISYIRLAKYDKWFDDCSNDVRICCSLALHKLQDHYNWKVIDVTIPEIEVMRLAHYITIGSECSTVLDPYKEKNFAELGWDVRVAQSIYGAFSGMEYVKAQKIRNRQLQFHKKIFAEADVIVSPTTGVTAYPIQDDALKTGELDYVNGAALVRFSVAGNFLGLPAVTVPVGYDKSGLPIGLQFIGRPWSEATLIHLAFAMQAICMADYRKPEHHYDLLKR</sequence>
<dbReference type="EMBL" id="CASHSV030000024">
    <property type="protein sequence ID" value="CAJ2641448.1"/>
    <property type="molecule type" value="Genomic_DNA"/>
</dbReference>
<accession>A0ACB0J8U0</accession>
<organism evidence="1 2">
    <name type="scientific">Trifolium pratense</name>
    <name type="common">Red clover</name>
    <dbReference type="NCBI Taxonomy" id="57577"/>
    <lineage>
        <taxon>Eukaryota</taxon>
        <taxon>Viridiplantae</taxon>
        <taxon>Streptophyta</taxon>
        <taxon>Embryophyta</taxon>
        <taxon>Tracheophyta</taxon>
        <taxon>Spermatophyta</taxon>
        <taxon>Magnoliopsida</taxon>
        <taxon>eudicotyledons</taxon>
        <taxon>Gunneridae</taxon>
        <taxon>Pentapetalae</taxon>
        <taxon>rosids</taxon>
        <taxon>fabids</taxon>
        <taxon>Fabales</taxon>
        <taxon>Fabaceae</taxon>
        <taxon>Papilionoideae</taxon>
        <taxon>50 kb inversion clade</taxon>
        <taxon>NPAAA clade</taxon>
        <taxon>Hologalegina</taxon>
        <taxon>IRL clade</taxon>
        <taxon>Trifolieae</taxon>
        <taxon>Trifolium</taxon>
    </lineage>
</organism>
<name>A0ACB0J8U0_TRIPR</name>
<keyword evidence="2" id="KW-1185">Reference proteome</keyword>
<reference evidence="1" key="1">
    <citation type="submission" date="2023-10" db="EMBL/GenBank/DDBJ databases">
        <authorList>
            <person name="Rodriguez Cubillos JULIANA M."/>
            <person name="De Vega J."/>
        </authorList>
    </citation>
    <scope>NUCLEOTIDE SEQUENCE</scope>
</reference>
<evidence type="ECO:0000313" key="2">
    <source>
        <dbReference type="Proteomes" id="UP001177021"/>
    </source>
</evidence>
<protein>
    <submittedName>
        <fullName evidence="1">Uncharacterized protein</fullName>
    </submittedName>
</protein>
<proteinExistence type="predicted"/>
<dbReference type="Proteomes" id="UP001177021">
    <property type="component" value="Unassembled WGS sequence"/>
</dbReference>